<comment type="similarity">
    <text evidence="1 4 7">Belongs to the aldehyde dehydrogenase family.</text>
</comment>
<dbReference type="SUPFAM" id="SSF53720">
    <property type="entry name" value="ALDH-like"/>
    <property type="match status" value="1"/>
</dbReference>
<dbReference type="GO" id="GO:0004029">
    <property type="term" value="F:aldehyde dehydrogenase (NAD+) activity"/>
    <property type="evidence" value="ECO:0007669"/>
    <property type="project" value="TreeGrafter"/>
</dbReference>
<dbReference type="InterPro" id="IPR012394">
    <property type="entry name" value="Aldehyde_DH_NAD(P)"/>
</dbReference>
<keyword evidence="2 4" id="KW-0560">Oxidoreductase</keyword>
<name>A0A841IV59_9ACTN</name>
<dbReference type="EMBL" id="JACHJO010000005">
    <property type="protein sequence ID" value="MBB6120058.1"/>
    <property type="molecule type" value="Genomic_DNA"/>
</dbReference>
<dbReference type="InterPro" id="IPR016162">
    <property type="entry name" value="Ald_DH_N"/>
</dbReference>
<dbReference type="InterPro" id="IPR016161">
    <property type="entry name" value="Ald_DH/histidinol_DH"/>
</dbReference>
<feature type="domain" description="Aldehyde dehydrogenase" evidence="9">
    <location>
        <begin position="35"/>
        <end position="463"/>
    </location>
</feature>
<evidence type="ECO:0000313" key="11">
    <source>
        <dbReference type="Proteomes" id="UP000536604"/>
    </source>
</evidence>
<protein>
    <recommendedName>
        <fullName evidence="4">Aldehyde dehydrogenase</fullName>
    </recommendedName>
</protein>
<dbReference type="PANTHER" id="PTHR43570">
    <property type="entry name" value="ALDEHYDE DEHYDROGENASE"/>
    <property type="match status" value="1"/>
</dbReference>
<dbReference type="PANTHER" id="PTHR43570:SF16">
    <property type="entry name" value="ALDEHYDE DEHYDROGENASE TYPE III, ISOFORM Q"/>
    <property type="match status" value="1"/>
</dbReference>
<evidence type="ECO:0000256" key="8">
    <source>
        <dbReference type="SAM" id="MobiDB-lite"/>
    </source>
</evidence>
<dbReference type="InterPro" id="IPR016160">
    <property type="entry name" value="Ald_DH_CS_CYS"/>
</dbReference>
<dbReference type="AlphaFoldDB" id="A0A841IV59"/>
<dbReference type="GO" id="GO:0006081">
    <property type="term" value="P:aldehyde metabolic process"/>
    <property type="evidence" value="ECO:0007669"/>
    <property type="project" value="InterPro"/>
</dbReference>
<dbReference type="FunFam" id="3.40.309.10:FF:000003">
    <property type="entry name" value="Aldehyde dehydrogenase"/>
    <property type="match status" value="1"/>
</dbReference>
<dbReference type="Proteomes" id="UP000536604">
    <property type="component" value="Unassembled WGS sequence"/>
</dbReference>
<dbReference type="InterPro" id="IPR016163">
    <property type="entry name" value="Ald_DH_C"/>
</dbReference>
<dbReference type="InterPro" id="IPR029510">
    <property type="entry name" value="Ald_DH_CS_GLU"/>
</dbReference>
<dbReference type="Gene3D" id="3.40.309.10">
    <property type="entry name" value="Aldehyde Dehydrogenase, Chain A, domain 2"/>
    <property type="match status" value="1"/>
</dbReference>
<evidence type="ECO:0000256" key="5">
    <source>
        <dbReference type="PIRSR" id="PIRSR036492-1"/>
    </source>
</evidence>
<evidence type="ECO:0000256" key="6">
    <source>
        <dbReference type="PROSITE-ProRule" id="PRU10007"/>
    </source>
</evidence>
<gene>
    <name evidence="10" type="ORF">FHS13_002009</name>
</gene>
<comment type="caution">
    <text evidence="10">The sequence shown here is derived from an EMBL/GenBank/DDBJ whole genome shotgun (WGS) entry which is preliminary data.</text>
</comment>
<dbReference type="Gene3D" id="3.40.605.10">
    <property type="entry name" value="Aldehyde Dehydrogenase, Chain A, domain 1"/>
    <property type="match status" value="1"/>
</dbReference>
<proteinExistence type="inferred from homology"/>
<reference evidence="10 11" key="1">
    <citation type="submission" date="2020-08" db="EMBL/GenBank/DDBJ databases">
        <title>Genomic Encyclopedia of Type Strains, Phase III (KMG-III): the genomes of soil and plant-associated and newly described type strains.</title>
        <authorList>
            <person name="Whitman W."/>
        </authorList>
    </citation>
    <scope>NUCLEOTIDE SEQUENCE [LARGE SCALE GENOMIC DNA]</scope>
    <source>
        <strain evidence="10 11">CECT 8712</strain>
    </source>
</reference>
<sequence>MTNPHPSAATDGAPARPVQQATVQSAVPQPLEGTAAAEIAATVTRLRGAFAAGRTKPIGWRRAQLRQLQRMLVDERPALEKALLADLGKSPVEAHTTEIGFVANEIEHTLRHLSSWLRPRRVPVPLSLAPARARTVREPLGTVLIISPWNYPVNLSLAPLVGALAAGNAAVLKPSELAPATAAVLAELLPRHLDPEAVAVVEGGVPESTALLEQHFDHIFYTGNAQVARVVMAAAVKHLTPLTLELGGKSPAVVEPGVDLAATARRLAWGKFTNAGQTCVAPDYVLAIGDTADTLQRELAAAVTEMFGEDPAASGDYGRIVNERHFDRLTALLDSGTVVTGGGHSREDLYIAPTVLGDVSADSAVMAEEVFGPILPVVRVPDLDAAIAFVNERDKPLALYAFTGSEHTKRRLLTETSSGGVGFGLPVAHLAVPGLPFGGVGESGMGAYHSVASIDTFSHTKSVLDKPLRPDTMRLAYAPVTGFKEKMLRRFL</sequence>
<organism evidence="10 11">
    <name type="scientific">Nocardiopsis algeriensis</name>
    <dbReference type="NCBI Taxonomy" id="1478215"/>
    <lineage>
        <taxon>Bacteria</taxon>
        <taxon>Bacillati</taxon>
        <taxon>Actinomycetota</taxon>
        <taxon>Actinomycetes</taxon>
        <taxon>Streptosporangiales</taxon>
        <taxon>Nocardiopsidaceae</taxon>
        <taxon>Nocardiopsis</taxon>
    </lineage>
</organism>
<evidence type="ECO:0000313" key="10">
    <source>
        <dbReference type="EMBL" id="MBB6120058.1"/>
    </source>
</evidence>
<dbReference type="InterPro" id="IPR015590">
    <property type="entry name" value="Aldehyde_DH_dom"/>
</dbReference>
<dbReference type="Pfam" id="PF00171">
    <property type="entry name" value="Aldedh"/>
    <property type="match status" value="1"/>
</dbReference>
<feature type="active site" evidence="5 6">
    <location>
        <position position="245"/>
    </location>
</feature>
<dbReference type="RefSeq" id="WP_184290718.1">
    <property type="nucleotide sequence ID" value="NZ_JACHJO010000005.1"/>
</dbReference>
<feature type="region of interest" description="Disordered" evidence="8">
    <location>
        <begin position="1"/>
        <end position="29"/>
    </location>
</feature>
<evidence type="ECO:0000259" key="9">
    <source>
        <dbReference type="Pfam" id="PF00171"/>
    </source>
</evidence>
<evidence type="ECO:0000256" key="7">
    <source>
        <dbReference type="RuleBase" id="RU003345"/>
    </source>
</evidence>
<dbReference type="FunFam" id="3.40.605.10:FF:000004">
    <property type="entry name" value="Aldehyde dehydrogenase"/>
    <property type="match status" value="1"/>
</dbReference>
<dbReference type="PROSITE" id="PS00687">
    <property type="entry name" value="ALDEHYDE_DEHYDR_GLU"/>
    <property type="match status" value="1"/>
</dbReference>
<evidence type="ECO:0000256" key="3">
    <source>
        <dbReference type="ARBA" id="ARBA00023027"/>
    </source>
</evidence>
<dbReference type="CDD" id="cd07087">
    <property type="entry name" value="ALDH_F3-13-14_CALDH-like"/>
    <property type="match status" value="1"/>
</dbReference>
<dbReference type="GO" id="GO:0005737">
    <property type="term" value="C:cytoplasm"/>
    <property type="evidence" value="ECO:0007669"/>
    <property type="project" value="TreeGrafter"/>
</dbReference>
<feature type="active site" evidence="5">
    <location>
        <position position="279"/>
    </location>
</feature>
<evidence type="ECO:0000256" key="2">
    <source>
        <dbReference type="ARBA" id="ARBA00023002"/>
    </source>
</evidence>
<keyword evidence="11" id="KW-1185">Reference proteome</keyword>
<dbReference type="PROSITE" id="PS00070">
    <property type="entry name" value="ALDEHYDE_DEHYDR_CYS"/>
    <property type="match status" value="1"/>
</dbReference>
<dbReference type="PIRSF" id="PIRSF036492">
    <property type="entry name" value="ALDH"/>
    <property type="match status" value="1"/>
</dbReference>
<evidence type="ECO:0000256" key="4">
    <source>
        <dbReference type="PIRNR" id="PIRNR036492"/>
    </source>
</evidence>
<evidence type="ECO:0000256" key="1">
    <source>
        <dbReference type="ARBA" id="ARBA00009986"/>
    </source>
</evidence>
<keyword evidence="3" id="KW-0520">NAD</keyword>
<accession>A0A841IV59</accession>